<accession>A0A183TGN1</accession>
<keyword evidence="2" id="KW-1185">Reference proteome</keyword>
<dbReference type="WBParaSite" id="SSLN_0001622001-mRNA-1">
    <property type="protein sequence ID" value="SSLN_0001622001-mRNA-1"/>
    <property type="gene ID" value="SSLN_0001622001"/>
</dbReference>
<reference evidence="3" key="1">
    <citation type="submission" date="2016-06" db="UniProtKB">
        <authorList>
            <consortium name="WormBaseParasite"/>
        </authorList>
    </citation>
    <scope>IDENTIFICATION</scope>
</reference>
<dbReference type="AlphaFoldDB" id="A0A183TGN1"/>
<evidence type="ECO:0000313" key="2">
    <source>
        <dbReference type="Proteomes" id="UP000275846"/>
    </source>
</evidence>
<dbReference type="EMBL" id="UYSU01040138">
    <property type="protein sequence ID" value="VDM02016.1"/>
    <property type="molecule type" value="Genomic_DNA"/>
</dbReference>
<protein>
    <submittedName>
        <fullName evidence="1 3">Uncharacterized protein</fullName>
    </submittedName>
</protein>
<dbReference type="OrthoDB" id="10070415at2759"/>
<organism evidence="3">
    <name type="scientific">Schistocephalus solidus</name>
    <name type="common">Tapeworm</name>
    <dbReference type="NCBI Taxonomy" id="70667"/>
    <lineage>
        <taxon>Eukaryota</taxon>
        <taxon>Metazoa</taxon>
        <taxon>Spiralia</taxon>
        <taxon>Lophotrochozoa</taxon>
        <taxon>Platyhelminthes</taxon>
        <taxon>Cestoda</taxon>
        <taxon>Eucestoda</taxon>
        <taxon>Diphyllobothriidea</taxon>
        <taxon>Diphyllobothriidae</taxon>
        <taxon>Schistocephalus</taxon>
    </lineage>
</organism>
<evidence type="ECO:0000313" key="1">
    <source>
        <dbReference type="EMBL" id="VDM02016.1"/>
    </source>
</evidence>
<name>A0A183TGN1_SCHSO</name>
<sequence>MDKNGIHKAYMNLQPEATKTAFFRCHRLVQQRLREMQDAWMVRKTEEIQRYVDRNVLQNFVKVIKAIYGPCITWTAPLFSSDSTKSQILKHWAEHFLSVLNRSSTIFDAADDWLPQLDTNNHLNLPPFLPETIRAVQQMSSGYALGSDAIALEIYKHGWPRLMVGLNTLLGNVARRTSSLLFQRRDYCPFLKMEGEPATL</sequence>
<proteinExistence type="predicted"/>
<evidence type="ECO:0000313" key="3">
    <source>
        <dbReference type="WBParaSite" id="SSLN_0001622001-mRNA-1"/>
    </source>
</evidence>
<gene>
    <name evidence="1" type="ORF">SSLN_LOCUS15630</name>
</gene>
<dbReference type="Proteomes" id="UP000275846">
    <property type="component" value="Unassembled WGS sequence"/>
</dbReference>
<reference evidence="1 2" key="2">
    <citation type="submission" date="2018-11" db="EMBL/GenBank/DDBJ databases">
        <authorList>
            <consortium name="Pathogen Informatics"/>
        </authorList>
    </citation>
    <scope>NUCLEOTIDE SEQUENCE [LARGE SCALE GENOMIC DNA]</scope>
    <source>
        <strain evidence="1 2">NST_G2</strain>
    </source>
</reference>